<sequence length="95" mass="11134">MSSKYIFICINKTIYDGWRGGWVTSYRATCSGFNSRTEKPLIHKLLFRVWLFVSSPTIQEKILVLSKVYLKKMHPTNNLIHITSCIAYKFFIINL</sequence>
<dbReference type="AlphaFoldDB" id="A0A2H1VSY2"/>
<evidence type="ECO:0000313" key="1">
    <source>
        <dbReference type="EMBL" id="SOQ43876.1"/>
    </source>
</evidence>
<reference evidence="1" key="1">
    <citation type="submission" date="2016-07" db="EMBL/GenBank/DDBJ databases">
        <authorList>
            <person name="Bretaudeau A."/>
        </authorList>
    </citation>
    <scope>NUCLEOTIDE SEQUENCE</scope>
    <source>
        <strain evidence="1">Rice</strain>
        <tissue evidence="1">Whole body</tissue>
    </source>
</reference>
<organism evidence="1">
    <name type="scientific">Spodoptera frugiperda</name>
    <name type="common">Fall armyworm</name>
    <dbReference type="NCBI Taxonomy" id="7108"/>
    <lineage>
        <taxon>Eukaryota</taxon>
        <taxon>Metazoa</taxon>
        <taxon>Ecdysozoa</taxon>
        <taxon>Arthropoda</taxon>
        <taxon>Hexapoda</taxon>
        <taxon>Insecta</taxon>
        <taxon>Pterygota</taxon>
        <taxon>Neoptera</taxon>
        <taxon>Endopterygota</taxon>
        <taxon>Lepidoptera</taxon>
        <taxon>Glossata</taxon>
        <taxon>Ditrysia</taxon>
        <taxon>Noctuoidea</taxon>
        <taxon>Noctuidae</taxon>
        <taxon>Amphipyrinae</taxon>
        <taxon>Spodoptera</taxon>
    </lineage>
</organism>
<name>A0A2H1VSY2_SPOFR</name>
<accession>A0A2H1VSY2</accession>
<dbReference type="EMBL" id="ODYU01004225">
    <property type="protein sequence ID" value="SOQ43876.1"/>
    <property type="molecule type" value="Genomic_DNA"/>
</dbReference>
<gene>
    <name evidence="1" type="ORF">SFRICE_001385</name>
</gene>
<proteinExistence type="predicted"/>
<protein>
    <submittedName>
        <fullName evidence="1">SFRICE_001385</fullName>
    </submittedName>
</protein>